<dbReference type="Proteomes" id="UP000550787">
    <property type="component" value="Unassembled WGS sequence"/>
</dbReference>
<evidence type="ECO:0000256" key="1">
    <source>
        <dbReference type="SAM" id="SignalP"/>
    </source>
</evidence>
<dbReference type="EMBL" id="JABEQG010000013">
    <property type="protein sequence ID" value="MBB2156365.1"/>
    <property type="molecule type" value="Genomic_DNA"/>
</dbReference>
<accession>A0A7W4I5J2</accession>
<dbReference type="RefSeq" id="WP_183115770.1">
    <property type="nucleotide sequence ID" value="NZ_JABEQG010000013.1"/>
</dbReference>
<feature type="chain" id="PRO_5030591823" evidence="1">
    <location>
        <begin position="21"/>
        <end position="324"/>
    </location>
</feature>
<feature type="signal peptide" evidence="1">
    <location>
        <begin position="1"/>
        <end position="20"/>
    </location>
</feature>
<evidence type="ECO:0000313" key="2">
    <source>
        <dbReference type="EMBL" id="MBB2156365.1"/>
    </source>
</evidence>
<proteinExistence type="predicted"/>
<protein>
    <submittedName>
        <fullName evidence="2">Uncharacterized protein</fullName>
    </submittedName>
</protein>
<evidence type="ECO:0000313" key="3">
    <source>
        <dbReference type="Proteomes" id="UP000550787"/>
    </source>
</evidence>
<name>A0A7W4I5J2_GLUDI</name>
<keyword evidence="1" id="KW-0732">Signal</keyword>
<dbReference type="AlphaFoldDB" id="A0A7W4I5J2"/>
<comment type="caution">
    <text evidence="2">The sequence shown here is derived from an EMBL/GenBank/DDBJ whole genome shotgun (WGS) entry which is preliminary data.</text>
</comment>
<gene>
    <name evidence="2" type="ORF">HLH33_08580</name>
</gene>
<reference evidence="2 3" key="1">
    <citation type="submission" date="2020-04" db="EMBL/GenBank/DDBJ databases">
        <title>Description of novel Gluconacetobacter.</title>
        <authorList>
            <person name="Sombolestani A."/>
        </authorList>
    </citation>
    <scope>NUCLEOTIDE SEQUENCE [LARGE SCALE GENOMIC DNA]</scope>
    <source>
        <strain evidence="2 3">LMG 7603</strain>
    </source>
</reference>
<sequence>MKKIAIFLVAFMCQIQLSKADDINSCISAALSLPLLGGKSDTPIIPVKVNGINVAMYVSPDFFGGLYMREGGNFSLRPGRIQGTITENDVRKFPAEVTSLDSLDIGGAVVDSPLVFRMPGYVTQSIDGRPLVGVIGDSVLSNFQVLIDMPHGRFALLKVSHDDSCARVEKSLLGDNVDSVPMKGDRKEIPVKIDGVEKLFALDADSSVMIVPPDWRSIPELDRSAVAKGQRIVMHYVDGVGIPGRKVVVRDMRVSHEDMSGTPVIVQDVSGAAALGTPFFANHIVLIDYDRSILFFSRSDNLVQSPGHHLHFEENTEGQATVKE</sequence>
<organism evidence="2 3">
    <name type="scientific">Gluconacetobacter diazotrophicus</name>
    <name type="common">Acetobacter diazotrophicus</name>
    <dbReference type="NCBI Taxonomy" id="33996"/>
    <lineage>
        <taxon>Bacteria</taxon>
        <taxon>Pseudomonadati</taxon>
        <taxon>Pseudomonadota</taxon>
        <taxon>Alphaproteobacteria</taxon>
        <taxon>Acetobacterales</taxon>
        <taxon>Acetobacteraceae</taxon>
        <taxon>Gluconacetobacter</taxon>
    </lineage>
</organism>